<comment type="similarity">
    <text evidence="2">Belongs to the CRT-like transporter family.</text>
</comment>
<feature type="transmembrane region" description="Helical" evidence="7">
    <location>
        <begin position="37"/>
        <end position="55"/>
    </location>
</feature>
<evidence type="ECO:0000256" key="1">
    <source>
        <dbReference type="ARBA" id="ARBA00004141"/>
    </source>
</evidence>
<organism evidence="8 9">
    <name type="scientific">Cystoisospora suis</name>
    <dbReference type="NCBI Taxonomy" id="483139"/>
    <lineage>
        <taxon>Eukaryota</taxon>
        <taxon>Sar</taxon>
        <taxon>Alveolata</taxon>
        <taxon>Apicomplexa</taxon>
        <taxon>Conoidasida</taxon>
        <taxon>Coccidia</taxon>
        <taxon>Eucoccidiorida</taxon>
        <taxon>Eimeriorina</taxon>
        <taxon>Sarcocystidae</taxon>
        <taxon>Cystoisospora</taxon>
    </lineage>
</organism>
<dbReference type="Pfam" id="PF08627">
    <property type="entry name" value="CRT-like"/>
    <property type="match status" value="1"/>
</dbReference>
<dbReference type="AlphaFoldDB" id="A0A2C6L6W7"/>
<dbReference type="Proteomes" id="UP000221165">
    <property type="component" value="Unassembled WGS sequence"/>
</dbReference>
<feature type="non-terminal residue" evidence="8">
    <location>
        <position position="1"/>
    </location>
</feature>
<evidence type="ECO:0000313" key="8">
    <source>
        <dbReference type="EMBL" id="PHJ23164.1"/>
    </source>
</evidence>
<evidence type="ECO:0000256" key="2">
    <source>
        <dbReference type="ARBA" id="ARBA00006690"/>
    </source>
</evidence>
<dbReference type="InterPro" id="IPR013936">
    <property type="entry name" value="CRT-like"/>
</dbReference>
<evidence type="ECO:0000256" key="5">
    <source>
        <dbReference type="ARBA" id="ARBA00022989"/>
    </source>
</evidence>
<comment type="subcellular location">
    <subcellularLocation>
        <location evidence="1">Membrane</location>
        <topology evidence="1">Multi-pass membrane protein</topology>
    </subcellularLocation>
</comment>
<comment type="caution">
    <text evidence="8">The sequence shown here is derived from an EMBL/GenBank/DDBJ whole genome shotgun (WGS) entry which is preliminary data.</text>
</comment>
<keyword evidence="5 7" id="KW-1133">Transmembrane helix</keyword>
<accession>A0A2C6L6W7</accession>
<evidence type="ECO:0000313" key="9">
    <source>
        <dbReference type="Proteomes" id="UP000221165"/>
    </source>
</evidence>
<evidence type="ECO:0000256" key="7">
    <source>
        <dbReference type="SAM" id="Phobius"/>
    </source>
</evidence>
<evidence type="ECO:0000256" key="4">
    <source>
        <dbReference type="ARBA" id="ARBA00022692"/>
    </source>
</evidence>
<dbReference type="GeneID" id="94426396"/>
<evidence type="ECO:0000256" key="6">
    <source>
        <dbReference type="ARBA" id="ARBA00023136"/>
    </source>
</evidence>
<dbReference type="EMBL" id="MIGC01001259">
    <property type="protein sequence ID" value="PHJ23164.1"/>
    <property type="molecule type" value="Genomic_DNA"/>
</dbReference>
<sequence length="58" mass="6282">ESKEFPKYRFAIMGFLDSLAGIIGIIGAVHTSGTTQVVLQQSGIVFTLIASLLMLNKR</sequence>
<keyword evidence="9" id="KW-1185">Reference proteome</keyword>
<proteinExistence type="inferred from homology"/>
<keyword evidence="3" id="KW-0813">Transport</keyword>
<dbReference type="RefSeq" id="XP_067924841.1">
    <property type="nucleotide sequence ID" value="XM_068063185.1"/>
</dbReference>
<keyword evidence="6 7" id="KW-0472">Membrane</keyword>
<evidence type="ECO:0000256" key="3">
    <source>
        <dbReference type="ARBA" id="ARBA00022448"/>
    </source>
</evidence>
<name>A0A2C6L6W7_9APIC</name>
<feature type="transmembrane region" description="Helical" evidence="7">
    <location>
        <begin position="12"/>
        <end position="31"/>
    </location>
</feature>
<keyword evidence="4 7" id="KW-0812">Transmembrane</keyword>
<dbReference type="GO" id="GO:0016020">
    <property type="term" value="C:membrane"/>
    <property type="evidence" value="ECO:0007669"/>
    <property type="project" value="UniProtKB-SubCell"/>
</dbReference>
<dbReference type="OrthoDB" id="416555at2759"/>
<gene>
    <name evidence="8" type="ORF">CSUI_002987</name>
</gene>
<protein>
    <submittedName>
        <fullName evidence="8">Transmembrane protein</fullName>
    </submittedName>
</protein>
<dbReference type="VEuPathDB" id="ToxoDB:CSUI_002987"/>
<reference evidence="8 9" key="1">
    <citation type="journal article" date="2017" name="Int. J. Parasitol.">
        <title>The genome of the protozoan parasite Cystoisospora suis and a reverse vaccinology approach to identify vaccine candidates.</title>
        <authorList>
            <person name="Palmieri N."/>
            <person name="Shrestha A."/>
            <person name="Ruttkowski B."/>
            <person name="Beck T."/>
            <person name="Vogl C."/>
            <person name="Tomley F."/>
            <person name="Blake D.P."/>
            <person name="Joachim A."/>
        </authorList>
    </citation>
    <scope>NUCLEOTIDE SEQUENCE [LARGE SCALE GENOMIC DNA]</scope>
    <source>
        <strain evidence="8 9">Wien I</strain>
    </source>
</reference>